<dbReference type="EMBL" id="BSNJ01000001">
    <property type="protein sequence ID" value="GLQ19125.1"/>
    <property type="molecule type" value="Genomic_DNA"/>
</dbReference>
<dbReference type="CDD" id="cd04765">
    <property type="entry name" value="HTH_MlrA-like_sg2"/>
    <property type="match status" value="1"/>
</dbReference>
<evidence type="ECO:0000313" key="4">
    <source>
        <dbReference type="Proteomes" id="UP001161390"/>
    </source>
</evidence>
<protein>
    <recommendedName>
        <fullName evidence="2">HTH merR-type domain-containing protein</fullName>
    </recommendedName>
</protein>
<dbReference type="Pfam" id="PF13411">
    <property type="entry name" value="MerR_1"/>
    <property type="match status" value="1"/>
</dbReference>
<accession>A0ABQ5UV22</accession>
<name>A0ABQ5UV22_9PROT</name>
<gene>
    <name evidence="3" type="ORF">GCM10007854_00800</name>
</gene>
<feature type="domain" description="HTH merR-type" evidence="2">
    <location>
        <begin position="11"/>
        <end position="79"/>
    </location>
</feature>
<proteinExistence type="predicted"/>
<sequence length="186" mass="20707">MRAKTTRAFRTISEAGEELGLQPHVLRFWESKFSDIKPIKRGGGRRFYRPEDIEFIRGIKTLLHDEKHPIKDVQKLIAKSGAARIINLGRSVEQASRDRDLSDTTLVPDRIDKAQPQPDPVETIVNPIAEPRESDPEPSVADIAADTQPAPIAPEPAPAIDVSGLQDALSRLETLRESWNDFDKAG</sequence>
<dbReference type="SMART" id="SM00422">
    <property type="entry name" value="HTH_MERR"/>
    <property type="match status" value="1"/>
</dbReference>
<evidence type="ECO:0000313" key="3">
    <source>
        <dbReference type="EMBL" id="GLQ19125.1"/>
    </source>
</evidence>
<evidence type="ECO:0000256" key="1">
    <source>
        <dbReference type="SAM" id="MobiDB-lite"/>
    </source>
</evidence>
<comment type="caution">
    <text evidence="3">The sequence shown here is derived from an EMBL/GenBank/DDBJ whole genome shotgun (WGS) entry which is preliminary data.</text>
</comment>
<keyword evidence="4" id="KW-1185">Reference proteome</keyword>
<reference evidence="3" key="1">
    <citation type="journal article" date="2014" name="Int. J. Syst. Evol. Microbiol.">
        <title>Complete genome of a new Firmicutes species belonging to the dominant human colonic microbiota ('Ruminococcus bicirculans') reveals two chromosomes and a selective capacity to utilize plant glucans.</title>
        <authorList>
            <consortium name="NISC Comparative Sequencing Program"/>
            <person name="Wegmann U."/>
            <person name="Louis P."/>
            <person name="Goesmann A."/>
            <person name="Henrissat B."/>
            <person name="Duncan S.H."/>
            <person name="Flint H.J."/>
        </authorList>
    </citation>
    <scope>NUCLEOTIDE SEQUENCE</scope>
    <source>
        <strain evidence="3">NBRC 108216</strain>
    </source>
</reference>
<organism evidence="3 4">
    <name type="scientific">Algimonas porphyrae</name>
    <dbReference type="NCBI Taxonomy" id="1128113"/>
    <lineage>
        <taxon>Bacteria</taxon>
        <taxon>Pseudomonadati</taxon>
        <taxon>Pseudomonadota</taxon>
        <taxon>Alphaproteobacteria</taxon>
        <taxon>Maricaulales</taxon>
        <taxon>Robiginitomaculaceae</taxon>
        <taxon>Algimonas</taxon>
    </lineage>
</organism>
<feature type="region of interest" description="Disordered" evidence="1">
    <location>
        <begin position="127"/>
        <end position="159"/>
    </location>
</feature>
<reference evidence="3" key="2">
    <citation type="submission" date="2023-01" db="EMBL/GenBank/DDBJ databases">
        <title>Draft genome sequence of Algimonas porphyrae strain NBRC 108216.</title>
        <authorList>
            <person name="Sun Q."/>
            <person name="Mori K."/>
        </authorList>
    </citation>
    <scope>NUCLEOTIDE SEQUENCE</scope>
    <source>
        <strain evidence="3">NBRC 108216</strain>
    </source>
</reference>
<dbReference type="RefSeq" id="WP_284368885.1">
    <property type="nucleotide sequence ID" value="NZ_BSNJ01000001.1"/>
</dbReference>
<dbReference type="SUPFAM" id="SSF46955">
    <property type="entry name" value="Putative DNA-binding domain"/>
    <property type="match status" value="1"/>
</dbReference>
<dbReference type="InterPro" id="IPR009061">
    <property type="entry name" value="DNA-bd_dom_put_sf"/>
</dbReference>
<dbReference type="Gene3D" id="1.10.1660.10">
    <property type="match status" value="1"/>
</dbReference>
<dbReference type="Proteomes" id="UP001161390">
    <property type="component" value="Unassembled WGS sequence"/>
</dbReference>
<dbReference type="PROSITE" id="PS50937">
    <property type="entry name" value="HTH_MERR_2"/>
    <property type="match status" value="1"/>
</dbReference>
<dbReference type="InterPro" id="IPR000551">
    <property type="entry name" value="MerR-type_HTH_dom"/>
</dbReference>
<evidence type="ECO:0000259" key="2">
    <source>
        <dbReference type="PROSITE" id="PS50937"/>
    </source>
</evidence>